<keyword evidence="2" id="KW-0472">Membrane</keyword>
<keyword evidence="3" id="KW-0732">Signal</keyword>
<dbReference type="RefSeq" id="XP_019915797.1">
    <property type="nucleotide sequence ID" value="XM_020060138.1"/>
</dbReference>
<dbReference type="EMBL" id="CP016249">
    <property type="protein sequence ID" value="ANQ09102.1"/>
    <property type="molecule type" value="Genomic_DNA"/>
</dbReference>
<evidence type="ECO:0000313" key="4">
    <source>
        <dbReference type="EMBL" id="ANQ09102.1"/>
    </source>
</evidence>
<reference evidence="5" key="1">
    <citation type="submission" date="2016-06" db="EMBL/GenBank/DDBJ databases">
        <title>First high quality genome sequence of Plasmodium coatneyi using continuous long reads from single molecule, real-time sequencing.</title>
        <authorList>
            <person name="Chien J.-T."/>
            <person name="Pakala S.B."/>
            <person name="Geraldo J.A."/>
            <person name="Lapp S.A."/>
            <person name="Barnwell J.W."/>
            <person name="Kissinger J.C."/>
            <person name="Galinski M.R."/>
            <person name="Humphrey J.C."/>
        </authorList>
    </citation>
    <scope>NUCLEOTIDE SEQUENCE [LARGE SCALE GENOMIC DNA]</scope>
    <source>
        <strain evidence="5">Hackeri</strain>
    </source>
</reference>
<dbReference type="OrthoDB" id="10643953at2759"/>
<feature type="signal peptide" evidence="3">
    <location>
        <begin position="1"/>
        <end position="26"/>
    </location>
</feature>
<evidence type="ECO:0000256" key="1">
    <source>
        <dbReference type="SAM" id="MobiDB-lite"/>
    </source>
</evidence>
<sequence length="225" mass="25226">MMFSAKFLLFILILSCWTQYPRHVTAISTSSKKGSNNSRNRQFHSVDGSFSTLLTRQTDVPTSEEGDDFVSSLSSSSLEDVTLREGMKKLKSTNSSNNNNLSGGTRRGRRNGITKNKGIGTKLKECCKKLTHYKANNKYKVLLTLVLATSVAYPLVVSYVYPIGIFFIMGNGSQYDLGQIMLLVGILTISAILGFIYFGILIWFYRSKAWIRCIEKNINLQNCTK</sequence>
<proteinExistence type="predicted"/>
<keyword evidence="5" id="KW-1185">Reference proteome</keyword>
<name>A0A1B1E235_9APIC</name>
<evidence type="ECO:0000313" key="5">
    <source>
        <dbReference type="Proteomes" id="UP000092716"/>
    </source>
</evidence>
<dbReference type="KEGG" id="pcot:PCOAH_00033440"/>
<dbReference type="VEuPathDB" id="PlasmoDB:PCOAH_00033440"/>
<keyword evidence="2" id="KW-0812">Transmembrane</keyword>
<feature type="compositionally biased region" description="Low complexity" evidence="1">
    <location>
        <begin position="92"/>
        <end position="104"/>
    </location>
</feature>
<keyword evidence="2" id="KW-1133">Transmembrane helix</keyword>
<feature type="region of interest" description="Disordered" evidence="1">
    <location>
        <begin position="89"/>
        <end position="116"/>
    </location>
</feature>
<dbReference type="Proteomes" id="UP000092716">
    <property type="component" value="Chromosome 11"/>
</dbReference>
<feature type="chain" id="PRO_5008521514" evidence="3">
    <location>
        <begin position="27"/>
        <end position="225"/>
    </location>
</feature>
<dbReference type="AlphaFoldDB" id="A0A1B1E235"/>
<protein>
    <submittedName>
        <fullName evidence="4">Uncharacterized protein</fullName>
    </submittedName>
</protein>
<evidence type="ECO:0000256" key="2">
    <source>
        <dbReference type="SAM" id="Phobius"/>
    </source>
</evidence>
<feature type="transmembrane region" description="Helical" evidence="2">
    <location>
        <begin position="141"/>
        <end position="168"/>
    </location>
</feature>
<dbReference type="GeneID" id="30910075"/>
<gene>
    <name evidence="4" type="ORF">PCOAH_00033440</name>
</gene>
<organism evidence="4 5">
    <name type="scientific">Plasmodium coatneyi</name>
    <dbReference type="NCBI Taxonomy" id="208452"/>
    <lineage>
        <taxon>Eukaryota</taxon>
        <taxon>Sar</taxon>
        <taxon>Alveolata</taxon>
        <taxon>Apicomplexa</taxon>
        <taxon>Aconoidasida</taxon>
        <taxon>Haemosporida</taxon>
        <taxon>Plasmodiidae</taxon>
        <taxon>Plasmodium</taxon>
    </lineage>
</organism>
<feature type="transmembrane region" description="Helical" evidence="2">
    <location>
        <begin position="180"/>
        <end position="205"/>
    </location>
</feature>
<accession>A0A1B1E235</accession>
<evidence type="ECO:0000256" key="3">
    <source>
        <dbReference type="SAM" id="SignalP"/>
    </source>
</evidence>